<dbReference type="AlphaFoldDB" id="A0AAD1YGV3"/>
<comment type="caution">
    <text evidence="2">The sequence shown here is derived from an EMBL/GenBank/DDBJ whole genome shotgun (WGS) entry which is preliminary data.</text>
</comment>
<dbReference type="Pfam" id="PF13487">
    <property type="entry name" value="HD_5"/>
    <property type="match status" value="1"/>
</dbReference>
<dbReference type="PANTHER" id="PTHR43155:SF2">
    <property type="entry name" value="CYCLIC DI-GMP PHOSPHODIESTERASE PA4108"/>
    <property type="match status" value="1"/>
</dbReference>
<dbReference type="SUPFAM" id="SSF109604">
    <property type="entry name" value="HD-domain/PDEase-like"/>
    <property type="match status" value="1"/>
</dbReference>
<reference evidence="2" key="1">
    <citation type="submission" date="2022-10" db="EMBL/GenBank/DDBJ databases">
        <authorList>
            <person name="Aires J."/>
            <person name="Mesa V."/>
        </authorList>
    </citation>
    <scope>NUCLEOTIDE SEQUENCE</scope>
    <source>
        <strain evidence="2">Clostridium neonatale JD116</strain>
    </source>
</reference>
<dbReference type="RefSeq" id="WP_230143089.1">
    <property type="nucleotide sequence ID" value="NZ_CAKJVF010000247.1"/>
</dbReference>
<dbReference type="Gene3D" id="1.10.3210.10">
    <property type="entry name" value="Hypothetical protein af1432"/>
    <property type="match status" value="1"/>
</dbReference>
<gene>
    <name evidence="2" type="ORF">CNEO2_490028</name>
</gene>
<sequence length="346" mass="39861">MRLVPVKKLKEDSEIAINIIDSNGRLMLKEGQKITPKGVEILDNLGISYVYINDEYCFNNKQSKYTMKIDNLYKSIIELEKIANEVIRGEAGSKELDDAMVIATRFVNDILLEVDNLKISYEPNKIVVNSIIEQTIYVAIMSVILGAKMKLRREKLIKLCIAALLKDIALVSSKVEKNIKYAYKQHPILGYEYLKKNYSLDEEILLAILHHHERFDGSGYPNKLEGEEISSLARIISIVDSFYEIKINHIMLDKNEILFEENLKKNLKGFDMEILGYFLKHVEVFTLDTMVILNDGDIGIVIKNNTKNPFKPLVKIIKSNHKLEGEIIDLYNNKNIFISYITYYVD</sequence>
<organism evidence="2 3">
    <name type="scientific">Clostridium neonatale</name>
    <dbReference type="NCBI Taxonomy" id="137838"/>
    <lineage>
        <taxon>Bacteria</taxon>
        <taxon>Bacillati</taxon>
        <taxon>Bacillota</taxon>
        <taxon>Clostridia</taxon>
        <taxon>Eubacteriales</taxon>
        <taxon>Clostridiaceae</taxon>
        <taxon>Clostridium</taxon>
    </lineage>
</organism>
<dbReference type="CDD" id="cd00077">
    <property type="entry name" value="HDc"/>
    <property type="match status" value="1"/>
</dbReference>
<evidence type="ECO:0000313" key="2">
    <source>
        <dbReference type="EMBL" id="CAI3638557.1"/>
    </source>
</evidence>
<proteinExistence type="predicted"/>
<evidence type="ECO:0000259" key="1">
    <source>
        <dbReference type="PROSITE" id="PS51832"/>
    </source>
</evidence>
<evidence type="ECO:0000313" key="3">
    <source>
        <dbReference type="Proteomes" id="UP001189143"/>
    </source>
</evidence>
<dbReference type="InterPro" id="IPR037522">
    <property type="entry name" value="HD_GYP_dom"/>
</dbReference>
<dbReference type="InterPro" id="IPR003607">
    <property type="entry name" value="HD/PDEase_dom"/>
</dbReference>
<dbReference type="Proteomes" id="UP001189143">
    <property type="component" value="Unassembled WGS sequence"/>
</dbReference>
<feature type="domain" description="HD-GYP" evidence="1">
    <location>
        <begin position="100"/>
        <end position="294"/>
    </location>
</feature>
<dbReference type="PROSITE" id="PS51832">
    <property type="entry name" value="HD_GYP"/>
    <property type="match status" value="1"/>
</dbReference>
<dbReference type="EMBL" id="CAMTCP010000247">
    <property type="protein sequence ID" value="CAI3638557.1"/>
    <property type="molecule type" value="Genomic_DNA"/>
</dbReference>
<name>A0AAD1YGV3_9CLOT</name>
<protein>
    <recommendedName>
        <fullName evidence="1">HD-GYP domain-containing protein</fullName>
    </recommendedName>
</protein>
<dbReference type="PANTHER" id="PTHR43155">
    <property type="entry name" value="CYCLIC DI-GMP PHOSPHODIESTERASE PA4108-RELATED"/>
    <property type="match status" value="1"/>
</dbReference>
<accession>A0AAD1YGV3</accession>